<dbReference type="PANTHER" id="PTHR46268:SF15">
    <property type="entry name" value="UNIVERSAL STRESS PROTEIN HP_0031"/>
    <property type="match status" value="1"/>
</dbReference>
<dbReference type="EMBL" id="BMKG01000007">
    <property type="protein sequence ID" value="GGB97333.1"/>
    <property type="molecule type" value="Genomic_DNA"/>
</dbReference>
<dbReference type="PRINTS" id="PR01438">
    <property type="entry name" value="UNVRSLSTRESS"/>
</dbReference>
<reference evidence="6" key="2">
    <citation type="journal article" date="2019" name="Int. J. Syst. Evol. Microbiol.">
        <title>The Global Catalogue of Microorganisms (GCM) 10K type strain sequencing project: providing services to taxonomists for standard genome sequencing and annotation.</title>
        <authorList>
            <consortium name="The Broad Institute Genomics Platform"/>
            <consortium name="The Broad Institute Genome Sequencing Center for Infectious Disease"/>
            <person name="Wu L."/>
            <person name="Ma J."/>
        </authorList>
    </citation>
    <scope>NUCLEOTIDE SEQUENCE [LARGE SCALE GENOMIC DNA]</scope>
    <source>
        <strain evidence="6">CGMCC 1.15931</strain>
    </source>
</reference>
<proteinExistence type="inferred from homology"/>
<evidence type="ECO:0000313" key="3">
    <source>
        <dbReference type="EMBL" id="GGB97333.1"/>
    </source>
</evidence>
<dbReference type="SUPFAM" id="SSF52402">
    <property type="entry name" value="Adenine nucleotide alpha hydrolases-like"/>
    <property type="match status" value="2"/>
</dbReference>
<reference evidence="3" key="1">
    <citation type="journal article" date="2014" name="Int. J. Syst. Evol. Microbiol.">
        <title>Complete genome of a new Firmicutes species belonging to the dominant human colonic microbiota ('Ruminococcus bicirculans') reveals two chromosomes and a selective capacity to utilize plant glucans.</title>
        <authorList>
            <consortium name="NISC Comparative Sequencing Program"/>
            <person name="Wegmann U."/>
            <person name="Louis P."/>
            <person name="Goesmann A."/>
            <person name="Henrissat B."/>
            <person name="Duncan S.H."/>
            <person name="Flint H.J."/>
        </authorList>
    </citation>
    <scope>NUCLEOTIDE SEQUENCE</scope>
    <source>
        <strain evidence="3">CGMCC 1.15931</strain>
    </source>
</reference>
<dbReference type="Pfam" id="PF00582">
    <property type="entry name" value="Usp"/>
    <property type="match status" value="1"/>
</dbReference>
<evidence type="ECO:0000313" key="5">
    <source>
        <dbReference type="Proteomes" id="UP000430634"/>
    </source>
</evidence>
<comment type="similarity">
    <text evidence="1">Belongs to the universal stress protein A family.</text>
</comment>
<comment type="caution">
    <text evidence="4">The sequence shown here is derived from an EMBL/GenBank/DDBJ whole genome shotgun (WGS) entry which is preliminary data.</text>
</comment>
<dbReference type="RefSeq" id="WP_170299924.1">
    <property type="nucleotide sequence ID" value="NZ_BMKG01000007.1"/>
</dbReference>
<feature type="domain" description="UspA" evidence="2">
    <location>
        <begin position="156"/>
        <end position="278"/>
    </location>
</feature>
<organism evidence="4 5">
    <name type="scientific">Pseudoduganella buxea</name>
    <dbReference type="NCBI Taxonomy" id="1949069"/>
    <lineage>
        <taxon>Bacteria</taxon>
        <taxon>Pseudomonadati</taxon>
        <taxon>Pseudomonadota</taxon>
        <taxon>Betaproteobacteria</taxon>
        <taxon>Burkholderiales</taxon>
        <taxon>Oxalobacteraceae</taxon>
        <taxon>Telluria group</taxon>
        <taxon>Pseudoduganella</taxon>
    </lineage>
</organism>
<dbReference type="CDD" id="cd00293">
    <property type="entry name" value="USP-like"/>
    <property type="match status" value="1"/>
</dbReference>
<evidence type="ECO:0000259" key="2">
    <source>
        <dbReference type="Pfam" id="PF00582"/>
    </source>
</evidence>
<gene>
    <name evidence="3" type="ORF">GCM10011572_19060</name>
    <name evidence="4" type="ORF">GM672_04215</name>
</gene>
<sequence length="279" mass="28945">MDYKTILVHADAHMSSEIRIGIAARLAAAFPAHLVGTALTGISRFVEPGNPVLDAPAVAARCARLRSQAGAQLDRFEAIARAAGVATTERVLIDDQEADGLVARAACCDLAVLGQSSHAPAVPGSRLDLAEHVLLRSGRPVLVLPDIGAQFQPDGKALVAWDGSPEANRALVFALPLLRLARQVTIVMLGDPGQPGAAAWVAEPADIARYLGRHGIGATVAARDGGDDVAQALLSFAADESAGLLVMGAYGHARFRELLLGGVTATILQSMTLPVLMAH</sequence>
<dbReference type="EMBL" id="WNKZ01000007">
    <property type="protein sequence ID" value="MTV51935.1"/>
    <property type="molecule type" value="Genomic_DNA"/>
</dbReference>
<dbReference type="PANTHER" id="PTHR46268">
    <property type="entry name" value="STRESS RESPONSE PROTEIN NHAX"/>
    <property type="match status" value="1"/>
</dbReference>
<dbReference type="Proteomes" id="UP000430634">
    <property type="component" value="Unassembled WGS sequence"/>
</dbReference>
<evidence type="ECO:0000256" key="1">
    <source>
        <dbReference type="ARBA" id="ARBA00008791"/>
    </source>
</evidence>
<dbReference type="InterPro" id="IPR006016">
    <property type="entry name" value="UspA"/>
</dbReference>
<dbReference type="Proteomes" id="UP000622638">
    <property type="component" value="Unassembled WGS sequence"/>
</dbReference>
<name>A0A6I3STI8_9BURK</name>
<dbReference type="AlphaFoldDB" id="A0A6I3STI8"/>
<reference evidence="4 5" key="3">
    <citation type="submission" date="2019-11" db="EMBL/GenBank/DDBJ databases">
        <title>Type strains purchased from KCTC, JCM and DSMZ.</title>
        <authorList>
            <person name="Lu H."/>
        </authorList>
    </citation>
    <scope>NUCLEOTIDE SEQUENCE [LARGE SCALE GENOMIC DNA]</scope>
    <source>
        <strain evidence="4 5">KCTC 52429</strain>
    </source>
</reference>
<keyword evidence="6" id="KW-1185">Reference proteome</keyword>
<evidence type="ECO:0000313" key="4">
    <source>
        <dbReference type="EMBL" id="MTV51935.1"/>
    </source>
</evidence>
<accession>A0A6I3STI8</accession>
<reference evidence="3" key="4">
    <citation type="submission" date="2024-05" db="EMBL/GenBank/DDBJ databases">
        <authorList>
            <person name="Sun Q."/>
            <person name="Zhou Y."/>
        </authorList>
    </citation>
    <scope>NUCLEOTIDE SEQUENCE</scope>
    <source>
        <strain evidence="3">CGMCC 1.15931</strain>
    </source>
</reference>
<protein>
    <submittedName>
        <fullName evidence="3 4">Universal stress protein</fullName>
    </submittedName>
</protein>
<evidence type="ECO:0000313" key="6">
    <source>
        <dbReference type="Proteomes" id="UP000622638"/>
    </source>
</evidence>
<dbReference type="InterPro" id="IPR006015">
    <property type="entry name" value="Universal_stress_UspA"/>
</dbReference>
<dbReference type="Gene3D" id="3.40.50.12370">
    <property type="match status" value="1"/>
</dbReference>